<sequence length="390" mass="43600">MAETEGHDQVTLRILVDKEKNRVVFAEAKKDFVDVLLSFLTFPLGTIARLVSKDSNLQPVRVGSLSTLYESMENLDTEHFSTYTCKEMLLQPRNSMEAYCRNLKLNIDDTEAIKYFICGNWECSRKNSGSLLSSFKNVKCSCGRLMNQEITSTGMDVSGRGSKGYVQATATFIICNDLNVLPNNLGTSVALLRNLGVEDMDSIQEMTVNVSVKEVLDLLKCSLLSTTPLTDLFLPKKQFQNAIKSQPINMSYSEICEEAAHNARQMNVKVLIRKSNRKVLFAQVEEDFADFLFSFLTFPLGRVVHMLAGSSSLGSIDKLYESIANLSADRYLLSQELKDTLVKPQLAPLFQFNNQILPIDDEACAPKYSCESVCEGNGIYRGNLTAQRGY</sequence>
<organism evidence="1 2">
    <name type="scientific">Quillaja saponaria</name>
    <name type="common">Soap bark tree</name>
    <dbReference type="NCBI Taxonomy" id="32244"/>
    <lineage>
        <taxon>Eukaryota</taxon>
        <taxon>Viridiplantae</taxon>
        <taxon>Streptophyta</taxon>
        <taxon>Embryophyta</taxon>
        <taxon>Tracheophyta</taxon>
        <taxon>Spermatophyta</taxon>
        <taxon>Magnoliopsida</taxon>
        <taxon>eudicotyledons</taxon>
        <taxon>Gunneridae</taxon>
        <taxon>Pentapetalae</taxon>
        <taxon>rosids</taxon>
        <taxon>fabids</taxon>
        <taxon>Fabales</taxon>
        <taxon>Quillajaceae</taxon>
        <taxon>Quillaja</taxon>
    </lineage>
</organism>
<proteinExistence type="predicted"/>
<keyword evidence="2" id="KW-1185">Reference proteome</keyword>
<dbReference type="EMBL" id="JARAOO010000011">
    <property type="protein sequence ID" value="KAJ7950198.1"/>
    <property type="molecule type" value="Genomic_DNA"/>
</dbReference>
<comment type="caution">
    <text evidence="1">The sequence shown here is derived from an EMBL/GenBank/DDBJ whole genome shotgun (WGS) entry which is preliminary data.</text>
</comment>
<dbReference type="AlphaFoldDB" id="A0AAD7L2T9"/>
<dbReference type="InterPro" id="IPR007750">
    <property type="entry name" value="DUF674"/>
</dbReference>
<dbReference type="PANTHER" id="PTHR33103:SF27">
    <property type="entry name" value="OS04G0594700 PROTEIN"/>
    <property type="match status" value="1"/>
</dbReference>
<dbReference type="Proteomes" id="UP001163823">
    <property type="component" value="Chromosome 11"/>
</dbReference>
<evidence type="ECO:0000313" key="1">
    <source>
        <dbReference type="EMBL" id="KAJ7950198.1"/>
    </source>
</evidence>
<evidence type="ECO:0000313" key="2">
    <source>
        <dbReference type="Proteomes" id="UP001163823"/>
    </source>
</evidence>
<accession>A0AAD7L2T9</accession>
<dbReference type="KEGG" id="qsa:O6P43_026418"/>
<gene>
    <name evidence="1" type="ORF">O6P43_026418</name>
</gene>
<name>A0AAD7L2T9_QUISA</name>
<reference evidence="1" key="1">
    <citation type="journal article" date="2023" name="Science">
        <title>Elucidation of the pathway for biosynthesis of saponin adjuvants from the soapbark tree.</title>
        <authorList>
            <person name="Reed J."/>
            <person name="Orme A."/>
            <person name="El-Demerdash A."/>
            <person name="Owen C."/>
            <person name="Martin L.B.B."/>
            <person name="Misra R.C."/>
            <person name="Kikuchi S."/>
            <person name="Rejzek M."/>
            <person name="Martin A.C."/>
            <person name="Harkess A."/>
            <person name="Leebens-Mack J."/>
            <person name="Louveau T."/>
            <person name="Stephenson M.J."/>
            <person name="Osbourn A."/>
        </authorList>
    </citation>
    <scope>NUCLEOTIDE SEQUENCE</scope>
    <source>
        <strain evidence="1">S10</strain>
    </source>
</reference>
<dbReference type="PANTHER" id="PTHR33103">
    <property type="entry name" value="OS01G0153900 PROTEIN"/>
    <property type="match status" value="1"/>
</dbReference>
<dbReference type="Pfam" id="PF05056">
    <property type="entry name" value="DUF674"/>
    <property type="match status" value="1"/>
</dbReference>
<protein>
    <submittedName>
        <fullName evidence="1">DUF674 family protein</fullName>
    </submittedName>
</protein>